<dbReference type="PROSITE" id="PS50112">
    <property type="entry name" value="PAS"/>
    <property type="match status" value="2"/>
</dbReference>
<dbReference type="InterPro" id="IPR029787">
    <property type="entry name" value="Nucleotide_cyclase"/>
</dbReference>
<dbReference type="CDD" id="cd00130">
    <property type="entry name" value="PAS"/>
    <property type="match status" value="2"/>
</dbReference>
<dbReference type="InterPro" id="IPR001789">
    <property type="entry name" value="Sig_transdc_resp-reg_receiver"/>
</dbReference>
<evidence type="ECO:0000259" key="2">
    <source>
        <dbReference type="PROSITE" id="PS50110"/>
    </source>
</evidence>
<dbReference type="InterPro" id="IPR011006">
    <property type="entry name" value="CheY-like_superfamily"/>
</dbReference>
<keyword evidence="1" id="KW-0597">Phosphoprotein</keyword>
<evidence type="ECO:0000259" key="6">
    <source>
        <dbReference type="PROSITE" id="PS50887"/>
    </source>
</evidence>
<dbReference type="Gene3D" id="3.30.450.20">
    <property type="entry name" value="PAS domain"/>
    <property type="match status" value="2"/>
</dbReference>
<name>A0ABY3CE21_9GAMM</name>
<feature type="domain" description="Response regulatory" evidence="2">
    <location>
        <begin position="19"/>
        <end position="135"/>
    </location>
</feature>
<dbReference type="Pfam" id="PF08448">
    <property type="entry name" value="PAS_4"/>
    <property type="match status" value="1"/>
</dbReference>
<feature type="modified residue" description="4-aspartylphosphate" evidence="1">
    <location>
        <position position="70"/>
    </location>
</feature>
<dbReference type="InterPro" id="IPR035965">
    <property type="entry name" value="PAS-like_dom_sf"/>
</dbReference>
<dbReference type="InterPro" id="IPR000700">
    <property type="entry name" value="PAS-assoc_C"/>
</dbReference>
<dbReference type="PROSITE" id="PS50883">
    <property type="entry name" value="EAL"/>
    <property type="match status" value="1"/>
</dbReference>
<reference evidence="7 8" key="1">
    <citation type="journal article" date="2019" name="Antonie Van Leeuwenhoek">
        <title>Description of 'Ca. Methylobacter oryzae' KRF1, a novel species from the environmentally important Methylobacter clade 2.</title>
        <authorList>
            <person name="Khatri K."/>
            <person name="Mohite J.A."/>
            <person name="Pandit P.S."/>
            <person name="Bahulikar R."/>
            <person name="Rahalkar M.C."/>
        </authorList>
    </citation>
    <scope>NUCLEOTIDE SEQUENCE [LARGE SCALE GENOMIC DNA]</scope>
    <source>
        <strain evidence="7 8">KRF1</strain>
    </source>
</reference>
<dbReference type="CDD" id="cd00156">
    <property type="entry name" value="REC"/>
    <property type="match status" value="1"/>
</dbReference>
<dbReference type="SMART" id="SM00091">
    <property type="entry name" value="PAS"/>
    <property type="match status" value="2"/>
</dbReference>
<dbReference type="PANTHER" id="PTHR44757:SF2">
    <property type="entry name" value="BIOFILM ARCHITECTURE MAINTENANCE PROTEIN MBAA"/>
    <property type="match status" value="1"/>
</dbReference>
<feature type="domain" description="PAC" evidence="4">
    <location>
        <begin position="220"/>
        <end position="274"/>
    </location>
</feature>
<dbReference type="PROSITE" id="PS50887">
    <property type="entry name" value="GGDEF"/>
    <property type="match status" value="1"/>
</dbReference>
<dbReference type="SUPFAM" id="SSF52172">
    <property type="entry name" value="CheY-like"/>
    <property type="match status" value="1"/>
</dbReference>
<dbReference type="NCBIfam" id="TIGR00254">
    <property type="entry name" value="GGDEF"/>
    <property type="match status" value="1"/>
</dbReference>
<evidence type="ECO:0000259" key="5">
    <source>
        <dbReference type="PROSITE" id="PS50883"/>
    </source>
</evidence>
<dbReference type="InterPro" id="IPR013656">
    <property type="entry name" value="PAS_4"/>
</dbReference>
<dbReference type="SMART" id="SM00448">
    <property type="entry name" value="REC"/>
    <property type="match status" value="1"/>
</dbReference>
<dbReference type="PROSITE" id="PS50110">
    <property type="entry name" value="RESPONSE_REGULATORY"/>
    <property type="match status" value="1"/>
</dbReference>
<gene>
    <name evidence="7" type="ORF">EKO24_004320</name>
</gene>
<dbReference type="PANTHER" id="PTHR44757">
    <property type="entry name" value="DIGUANYLATE CYCLASE DGCP"/>
    <property type="match status" value="1"/>
</dbReference>
<dbReference type="SMART" id="SM00086">
    <property type="entry name" value="PAC"/>
    <property type="match status" value="2"/>
</dbReference>
<feature type="domain" description="GGDEF" evidence="6">
    <location>
        <begin position="429"/>
        <end position="562"/>
    </location>
</feature>
<comment type="caution">
    <text evidence="7">The sequence shown here is derived from an EMBL/GenBank/DDBJ whole genome shotgun (WGS) entry which is preliminary data.</text>
</comment>
<dbReference type="InterPro" id="IPR000014">
    <property type="entry name" value="PAS"/>
</dbReference>
<protein>
    <submittedName>
        <fullName evidence="7">EAL domain-containing protein</fullName>
    </submittedName>
</protein>
<proteinExistence type="predicted"/>
<dbReference type="SUPFAM" id="SSF55073">
    <property type="entry name" value="Nucleotide cyclase"/>
    <property type="match status" value="1"/>
</dbReference>
<dbReference type="Pfam" id="PF00563">
    <property type="entry name" value="EAL"/>
    <property type="match status" value="1"/>
</dbReference>
<feature type="domain" description="EAL" evidence="5">
    <location>
        <begin position="571"/>
        <end position="822"/>
    </location>
</feature>
<dbReference type="InterPro" id="IPR001610">
    <property type="entry name" value="PAC"/>
</dbReference>
<evidence type="ECO:0000313" key="8">
    <source>
        <dbReference type="Proteomes" id="UP000733744"/>
    </source>
</evidence>
<dbReference type="InterPro" id="IPR035919">
    <property type="entry name" value="EAL_sf"/>
</dbReference>
<dbReference type="Gene3D" id="3.30.70.270">
    <property type="match status" value="1"/>
</dbReference>
<dbReference type="CDD" id="cd01949">
    <property type="entry name" value="GGDEF"/>
    <property type="match status" value="1"/>
</dbReference>
<feature type="domain" description="PAS" evidence="3">
    <location>
        <begin position="271"/>
        <end position="323"/>
    </location>
</feature>
<dbReference type="SUPFAM" id="SSF55785">
    <property type="entry name" value="PYP-like sensor domain (PAS domain)"/>
    <property type="match status" value="2"/>
</dbReference>
<evidence type="ECO:0000259" key="3">
    <source>
        <dbReference type="PROSITE" id="PS50112"/>
    </source>
</evidence>
<feature type="domain" description="PAC" evidence="4">
    <location>
        <begin position="345"/>
        <end position="397"/>
    </location>
</feature>
<accession>A0ABY3CE21</accession>
<dbReference type="CDD" id="cd01948">
    <property type="entry name" value="EAL"/>
    <property type="match status" value="1"/>
</dbReference>
<dbReference type="InterPro" id="IPR052155">
    <property type="entry name" value="Biofilm_reg_signaling"/>
</dbReference>
<dbReference type="InterPro" id="IPR043128">
    <property type="entry name" value="Rev_trsase/Diguanyl_cyclase"/>
</dbReference>
<dbReference type="NCBIfam" id="TIGR00229">
    <property type="entry name" value="sensory_box"/>
    <property type="match status" value="2"/>
</dbReference>
<dbReference type="Pfam" id="PF13426">
    <property type="entry name" value="PAS_9"/>
    <property type="match status" value="1"/>
</dbReference>
<dbReference type="Gene3D" id="3.40.50.2300">
    <property type="match status" value="1"/>
</dbReference>
<dbReference type="Gene3D" id="3.20.20.450">
    <property type="entry name" value="EAL domain"/>
    <property type="match status" value="1"/>
</dbReference>
<dbReference type="InterPro" id="IPR001633">
    <property type="entry name" value="EAL_dom"/>
</dbReference>
<evidence type="ECO:0000256" key="1">
    <source>
        <dbReference type="PROSITE-ProRule" id="PRU00169"/>
    </source>
</evidence>
<dbReference type="SMART" id="SM00052">
    <property type="entry name" value="EAL"/>
    <property type="match status" value="1"/>
</dbReference>
<dbReference type="InterPro" id="IPR000160">
    <property type="entry name" value="GGDEF_dom"/>
</dbReference>
<dbReference type="EMBL" id="RYFG02000022">
    <property type="protein sequence ID" value="TRX01158.1"/>
    <property type="molecule type" value="Genomic_DNA"/>
</dbReference>
<sequence>MVEKGDVMLKRINTTQPLRILIVEDSEDDTLLLVDQLEIDGGQSVDWHRVETEKALADALQQTWDIVLSDYTMPHLSGMRALEMVRQYDIDLPFIFVSGTIGENTAVKAMKSGAQDYVMKGNLSRLAPAVARELEEAQQRRERRKAEQRLRILSLVVEQAADSVLITDPGGTIQYINPAFERMTGYQRDEIIGNKPSLLKSGRHDQVFYRSIWQTVTKGEIFRGTLINRRKDGELFYEEKIITPLKDEQGQVMHLVSTGRDITERVKAEEARDQLVAILEATTDLVAILDPDGCLHYLNNAGYRMLGLDPKLDLGKFCLTELFPERIKQQLQSEAWPTAYRTGSWSGETALRRIDEIEVPVSQVLLVHRDAAGNVEYLSTIARDISERKRFEAELQHQATHDTLTGLPNRVLLMDRLNAEVERARHANNSVAVLFLDMDNFKRINDSMGHAVGDALLQQIADRLQAALRPNDTIARHGGDEFAIIAGDLARSENVLAVLRKVYAVFERPMSLGAQEAYITFCTGIAIYPHDGAGVEDLLRNAGTAMYRATLAGHNQYRFYAPDMNARSHELLTLETDLRLAFKRSEFLVYYQPKADFSTGRITAMEGLIRWRHPQRGLVPPAGFVAMLEESGLIIPVGEWMLSQSCVEFKKMELEDMRISVNVSASQFSDPELLRKVSRIMKQENMPPNALELEVTENIVMQDPAATADTLKKLRTLGVRIAIDDFGTGYSSLSYLKRFPLDALKIDQSFVRDLTHDPNDAAIVEASITLGKKLGLEVVAEGVETREQFEFLRDHGCDLAQGYYVSRPLCRSDLIDLLEKERRW</sequence>
<evidence type="ECO:0000313" key="7">
    <source>
        <dbReference type="EMBL" id="TRX01158.1"/>
    </source>
</evidence>
<dbReference type="SUPFAM" id="SSF141868">
    <property type="entry name" value="EAL domain-like"/>
    <property type="match status" value="1"/>
</dbReference>
<dbReference type="Proteomes" id="UP000733744">
    <property type="component" value="Unassembled WGS sequence"/>
</dbReference>
<dbReference type="Pfam" id="PF00990">
    <property type="entry name" value="GGDEF"/>
    <property type="match status" value="1"/>
</dbReference>
<dbReference type="PROSITE" id="PS50113">
    <property type="entry name" value="PAC"/>
    <property type="match status" value="2"/>
</dbReference>
<evidence type="ECO:0000259" key="4">
    <source>
        <dbReference type="PROSITE" id="PS50113"/>
    </source>
</evidence>
<organism evidence="7 8">
    <name type="scientific">Candidatus Methylobacter oryzae</name>
    <dbReference type="NCBI Taxonomy" id="2497749"/>
    <lineage>
        <taxon>Bacteria</taxon>
        <taxon>Pseudomonadati</taxon>
        <taxon>Pseudomonadota</taxon>
        <taxon>Gammaproteobacteria</taxon>
        <taxon>Methylococcales</taxon>
        <taxon>Methylococcaceae</taxon>
        <taxon>Methylobacter</taxon>
    </lineage>
</organism>
<dbReference type="SMART" id="SM00267">
    <property type="entry name" value="GGDEF"/>
    <property type="match status" value="1"/>
</dbReference>
<dbReference type="Pfam" id="PF00072">
    <property type="entry name" value="Response_reg"/>
    <property type="match status" value="1"/>
</dbReference>
<keyword evidence="8" id="KW-1185">Reference proteome</keyword>
<feature type="domain" description="PAS" evidence="3">
    <location>
        <begin position="149"/>
        <end position="194"/>
    </location>
</feature>